<accession>A0AAW0JZX4</accession>
<evidence type="ECO:0000256" key="2">
    <source>
        <dbReference type="ARBA" id="ARBA00011738"/>
    </source>
</evidence>
<dbReference type="Gene3D" id="3.40.50.1820">
    <property type="entry name" value="alpha/beta hydrolase"/>
    <property type="match status" value="2"/>
</dbReference>
<sequence length="591" mass="67417">MSEVNHQRIKTNGIWMHIAEQGKGPLVLLLHGFPEIWYSWRHQITYLANHGYHAVAPDMRGYGDSDSPLSPNSYTVVHLVGDLIGLLDHFGQQQAFVVGTDWGAIAGWHLSLFRPDRVKGLVTLNVPYFPRSPNAKPIESVRQMIGEGSHVFQFQEPGRAEWSFARYDYLTVMKKFLLLNRTDNLVAPPGMEIIDYLETPSLLPSWITEEDLQVYADKFLESGFTGPFNFYRAMDLNWEYLAPWQGSKITVPTKFIAGDKDIGFETLGTKEYVEGDVFKSLVPNLEVVILDAEQGTGPLVLLLHGFPETWYSWRHQISFLANHGYHVVAPDLRGYGDSDSPLNPNSYSVIHLVGDLIGLLDHFGEQQVFVVGHDWGATAGWYLSLFRPDRVKALVNLSAPYFQRSQTSGVVDYFRELFGDGCYIYQFQEPGRAERAFARYDYLTVMKKFLLLTKTDYLVAPPGMEIIDYLETPSVLPKWITEEELQVYADKFQESGFTGPLNYYRAMNLNWELLAPWQGSKITVPTKFIIGDKDIGFESIGTREYVTGDVFKRFVPNLEVVIIDGHHFIQQEKAQQVSDEILSFLRKFTMD</sequence>
<evidence type="ECO:0000256" key="4">
    <source>
        <dbReference type="ARBA" id="ARBA00022801"/>
    </source>
</evidence>
<dbReference type="Proteomes" id="UP000237347">
    <property type="component" value="Unassembled WGS sequence"/>
</dbReference>
<dbReference type="InterPro" id="IPR000073">
    <property type="entry name" value="AB_hydrolase_1"/>
</dbReference>
<dbReference type="EMBL" id="PKMF04000431">
    <property type="protein sequence ID" value="KAK7832013.1"/>
    <property type="molecule type" value="Genomic_DNA"/>
</dbReference>
<dbReference type="InterPro" id="IPR029058">
    <property type="entry name" value="AB_hydrolase_fold"/>
</dbReference>
<comment type="pathway">
    <text evidence="1">Secondary metabolite biosynthesis; terpenoid biosynthesis.</text>
</comment>
<comment type="caution">
    <text evidence="10">The sequence shown here is derived from an EMBL/GenBank/DDBJ whole genome shotgun (WGS) entry which is preliminary data.</text>
</comment>
<dbReference type="GO" id="GO:0004301">
    <property type="term" value="F:epoxide hydrolase activity"/>
    <property type="evidence" value="ECO:0007669"/>
    <property type="project" value="UniProtKB-EC"/>
</dbReference>
<proteinExistence type="inferred from homology"/>
<comment type="catalytic activity">
    <reaction evidence="8">
        <text>(24S)-24,25-epoxycucurbitadienol + H2O = (24R)-24,25-dihydroxycucurbitadienol</text>
        <dbReference type="Rhea" id="RHEA:81855"/>
        <dbReference type="ChEBI" id="CHEBI:15377"/>
        <dbReference type="ChEBI" id="CHEBI:229949"/>
        <dbReference type="ChEBI" id="CHEBI:229950"/>
    </reaction>
    <physiologicalReaction direction="left-to-right" evidence="8">
        <dbReference type="Rhea" id="RHEA:81856"/>
    </physiologicalReaction>
</comment>
<evidence type="ECO:0000256" key="8">
    <source>
        <dbReference type="ARBA" id="ARBA00093212"/>
    </source>
</evidence>
<dbReference type="PANTHER" id="PTHR43329">
    <property type="entry name" value="EPOXIDE HYDROLASE"/>
    <property type="match status" value="1"/>
</dbReference>
<dbReference type="PRINTS" id="PR00412">
    <property type="entry name" value="EPOXHYDRLASE"/>
</dbReference>
<comment type="catalytic activity">
    <reaction evidence="6">
        <text>an epoxide + H2O = an ethanediol</text>
        <dbReference type="Rhea" id="RHEA:19037"/>
        <dbReference type="ChEBI" id="CHEBI:15377"/>
        <dbReference type="ChEBI" id="CHEBI:32955"/>
        <dbReference type="ChEBI" id="CHEBI:140594"/>
        <dbReference type="EC" id="3.3.2.10"/>
    </reaction>
    <physiologicalReaction direction="left-to-right" evidence="6">
        <dbReference type="Rhea" id="RHEA:19038"/>
    </physiologicalReaction>
</comment>
<dbReference type="FunFam" id="3.40.50.1820:FF:000161">
    <property type="entry name" value="Epoxide hydrolase"/>
    <property type="match status" value="2"/>
</dbReference>
<dbReference type="PRINTS" id="PR00111">
    <property type="entry name" value="ABHYDROLASE"/>
</dbReference>
<evidence type="ECO:0000256" key="1">
    <source>
        <dbReference type="ARBA" id="ARBA00004721"/>
    </source>
</evidence>
<comment type="similarity">
    <text evidence="5">Belongs to the AB hydrolase superfamily. Epoxide hydrolase family.</text>
</comment>
<evidence type="ECO:0000256" key="7">
    <source>
        <dbReference type="ARBA" id="ARBA00058358"/>
    </source>
</evidence>
<keyword evidence="4 10" id="KW-0378">Hydrolase</keyword>
<dbReference type="Pfam" id="PF00561">
    <property type="entry name" value="Abhydrolase_1"/>
    <property type="match status" value="2"/>
</dbReference>
<dbReference type="SUPFAM" id="SSF53474">
    <property type="entry name" value="alpha/beta-Hydrolases"/>
    <property type="match status" value="2"/>
</dbReference>
<evidence type="ECO:0000256" key="6">
    <source>
        <dbReference type="ARBA" id="ARBA00051067"/>
    </source>
</evidence>
<comment type="subunit">
    <text evidence="2">Homodimer.</text>
</comment>
<protein>
    <recommendedName>
        <fullName evidence="3">soluble epoxide hydrolase</fullName>
        <ecNumber evidence="3">3.3.2.10</ecNumber>
    </recommendedName>
</protein>
<gene>
    <name evidence="10" type="primary">ephA_7</name>
    <name evidence="10" type="ORF">CFP56_026775</name>
</gene>
<feature type="domain" description="AB hydrolase-1" evidence="9">
    <location>
        <begin position="298"/>
        <end position="573"/>
    </location>
</feature>
<reference evidence="10 11" key="1">
    <citation type="journal article" date="2018" name="Sci. Data">
        <title>The draft genome sequence of cork oak.</title>
        <authorList>
            <person name="Ramos A.M."/>
            <person name="Usie A."/>
            <person name="Barbosa P."/>
            <person name="Barros P.M."/>
            <person name="Capote T."/>
            <person name="Chaves I."/>
            <person name="Simoes F."/>
            <person name="Abreu I."/>
            <person name="Carrasquinho I."/>
            <person name="Faro C."/>
            <person name="Guimaraes J.B."/>
            <person name="Mendonca D."/>
            <person name="Nobrega F."/>
            <person name="Rodrigues L."/>
            <person name="Saibo N.J.M."/>
            <person name="Varela M.C."/>
            <person name="Egas C."/>
            <person name="Matos J."/>
            <person name="Miguel C.M."/>
            <person name="Oliveira M.M."/>
            <person name="Ricardo C.P."/>
            <person name="Goncalves S."/>
        </authorList>
    </citation>
    <scope>NUCLEOTIDE SEQUENCE [LARGE SCALE GENOMIC DNA]</scope>
    <source>
        <strain evidence="11">cv. HL8</strain>
    </source>
</reference>
<evidence type="ECO:0000259" key="9">
    <source>
        <dbReference type="Pfam" id="PF00561"/>
    </source>
</evidence>
<name>A0AAW0JZX4_QUESU</name>
<organism evidence="10 11">
    <name type="scientific">Quercus suber</name>
    <name type="common">Cork oak</name>
    <dbReference type="NCBI Taxonomy" id="58331"/>
    <lineage>
        <taxon>Eukaryota</taxon>
        <taxon>Viridiplantae</taxon>
        <taxon>Streptophyta</taxon>
        <taxon>Embryophyta</taxon>
        <taxon>Tracheophyta</taxon>
        <taxon>Spermatophyta</taxon>
        <taxon>Magnoliopsida</taxon>
        <taxon>eudicotyledons</taxon>
        <taxon>Gunneridae</taxon>
        <taxon>Pentapetalae</taxon>
        <taxon>rosids</taxon>
        <taxon>fabids</taxon>
        <taxon>Fagales</taxon>
        <taxon>Fagaceae</taxon>
        <taxon>Quercus</taxon>
    </lineage>
</organism>
<keyword evidence="11" id="KW-1185">Reference proteome</keyword>
<comment type="function">
    <text evidence="7">Epoxide hydrolase involved in the biosynthesis of cucurbitacin and mogroside tetracyclic triterpene natural products (e.g. siamenoside I and mogrosides IV, V and VI). Cucurbitacins have cytotoxic properties and exhibit deterrent taste as a defense barrier against herbivores. Mogrosides are nonsugar highly oxygenated compounds used as high-intensity zero-calorie sweeteners; they also possess pharmacological properties such as regulating immunity, lowering blood sugar and lipid levels, protecting the liver, and acting as antioxidants and antitumor agents. Catalyzes the hydrolysis of aromatic epoxide-containing substrates, such as the conversion of 24,25-epoxycucurbitadienol to 24,25-dihydroxycucurbitadienol.</text>
</comment>
<dbReference type="InterPro" id="IPR000639">
    <property type="entry name" value="Epox_hydrolase-like"/>
</dbReference>
<evidence type="ECO:0000256" key="3">
    <source>
        <dbReference type="ARBA" id="ARBA00013006"/>
    </source>
</evidence>
<feature type="domain" description="AB hydrolase-1" evidence="9">
    <location>
        <begin position="25"/>
        <end position="292"/>
    </location>
</feature>
<dbReference type="AlphaFoldDB" id="A0AAW0JZX4"/>
<evidence type="ECO:0000256" key="5">
    <source>
        <dbReference type="ARBA" id="ARBA00038334"/>
    </source>
</evidence>
<dbReference type="EC" id="3.3.2.10" evidence="3"/>
<evidence type="ECO:0000313" key="10">
    <source>
        <dbReference type="EMBL" id="KAK7832013.1"/>
    </source>
</evidence>
<evidence type="ECO:0000313" key="11">
    <source>
        <dbReference type="Proteomes" id="UP000237347"/>
    </source>
</evidence>